<dbReference type="OrthoDB" id="63972at2759"/>
<feature type="domain" description="WW" evidence="2">
    <location>
        <begin position="52"/>
        <end position="85"/>
    </location>
</feature>
<dbReference type="InterPro" id="IPR036020">
    <property type="entry name" value="WW_dom_sf"/>
</dbReference>
<feature type="region of interest" description="Disordered" evidence="1">
    <location>
        <begin position="1"/>
        <end position="36"/>
    </location>
</feature>
<reference evidence="3" key="1">
    <citation type="submission" date="2022-03" db="EMBL/GenBank/DDBJ databases">
        <authorList>
            <person name="Lindestad O."/>
        </authorList>
    </citation>
    <scope>NUCLEOTIDE SEQUENCE</scope>
</reference>
<name>A0A8S4QHJ9_9NEOP</name>
<dbReference type="InterPro" id="IPR001202">
    <property type="entry name" value="WW_dom"/>
</dbReference>
<accession>A0A8S4QHJ9</accession>
<dbReference type="PROSITE" id="PS50020">
    <property type="entry name" value="WW_DOMAIN_2"/>
    <property type="match status" value="1"/>
</dbReference>
<sequence length="105" mass="11534">MCSDAMSRSNRLDFGADSQGSTQQQGAPLAASEAPACDQLKKSEIKIPPEISAKAAEWTSHRAPDGRPYYYHSASRHSVWEKPIPIKALEGKYQFQLTADPDLLS</sequence>
<protein>
    <submittedName>
        <fullName evidence="3">Jg22211 protein</fullName>
    </submittedName>
</protein>
<evidence type="ECO:0000313" key="4">
    <source>
        <dbReference type="Proteomes" id="UP000838756"/>
    </source>
</evidence>
<organism evidence="3 4">
    <name type="scientific">Pararge aegeria aegeria</name>
    <dbReference type="NCBI Taxonomy" id="348720"/>
    <lineage>
        <taxon>Eukaryota</taxon>
        <taxon>Metazoa</taxon>
        <taxon>Ecdysozoa</taxon>
        <taxon>Arthropoda</taxon>
        <taxon>Hexapoda</taxon>
        <taxon>Insecta</taxon>
        <taxon>Pterygota</taxon>
        <taxon>Neoptera</taxon>
        <taxon>Endopterygota</taxon>
        <taxon>Lepidoptera</taxon>
        <taxon>Glossata</taxon>
        <taxon>Ditrysia</taxon>
        <taxon>Papilionoidea</taxon>
        <taxon>Nymphalidae</taxon>
        <taxon>Satyrinae</taxon>
        <taxon>Satyrini</taxon>
        <taxon>Parargina</taxon>
        <taxon>Pararge</taxon>
    </lineage>
</organism>
<dbReference type="CDD" id="cd00201">
    <property type="entry name" value="WW"/>
    <property type="match status" value="1"/>
</dbReference>
<dbReference type="AlphaFoldDB" id="A0A8S4QHJ9"/>
<dbReference type="SMART" id="SM00456">
    <property type="entry name" value="WW"/>
    <property type="match status" value="1"/>
</dbReference>
<dbReference type="Gene3D" id="2.20.70.10">
    <property type="match status" value="1"/>
</dbReference>
<proteinExistence type="predicted"/>
<evidence type="ECO:0000259" key="2">
    <source>
        <dbReference type="PROSITE" id="PS50020"/>
    </source>
</evidence>
<dbReference type="Proteomes" id="UP000838756">
    <property type="component" value="Unassembled WGS sequence"/>
</dbReference>
<evidence type="ECO:0000313" key="3">
    <source>
        <dbReference type="EMBL" id="CAH2210177.1"/>
    </source>
</evidence>
<gene>
    <name evidence="3" type="primary">jg22211</name>
    <name evidence="3" type="ORF">PAEG_LOCUS2089</name>
</gene>
<dbReference type="Pfam" id="PF00397">
    <property type="entry name" value="WW"/>
    <property type="match status" value="1"/>
</dbReference>
<keyword evidence="4" id="KW-1185">Reference proteome</keyword>
<dbReference type="EMBL" id="CAKXAJ010006829">
    <property type="protein sequence ID" value="CAH2210177.1"/>
    <property type="molecule type" value="Genomic_DNA"/>
</dbReference>
<dbReference type="SUPFAM" id="SSF51045">
    <property type="entry name" value="WW domain"/>
    <property type="match status" value="1"/>
</dbReference>
<comment type="caution">
    <text evidence="3">The sequence shown here is derived from an EMBL/GenBank/DDBJ whole genome shotgun (WGS) entry which is preliminary data.</text>
</comment>
<evidence type="ECO:0000256" key="1">
    <source>
        <dbReference type="SAM" id="MobiDB-lite"/>
    </source>
</evidence>